<feature type="domain" description="Acyl-CoA oxidase/dehydrogenase middle" evidence="9">
    <location>
        <begin position="128"/>
        <end position="219"/>
    </location>
</feature>
<evidence type="ECO:0000256" key="5">
    <source>
        <dbReference type="ARBA" id="ARBA00022946"/>
    </source>
</evidence>
<keyword evidence="12" id="KW-1185">Reference proteome</keyword>
<name>A0A941AL38_9ACTN</name>
<dbReference type="PANTHER" id="PTHR42807:SF1">
    <property type="entry name" value="GLUTARYL-COA DEHYDROGENASE, MITOCHONDRIAL"/>
    <property type="match status" value="1"/>
</dbReference>
<accession>A0A941AL38</accession>
<dbReference type="SUPFAM" id="SSF47203">
    <property type="entry name" value="Acyl-CoA dehydrogenase C-terminal domain-like"/>
    <property type="match status" value="1"/>
</dbReference>
<evidence type="ECO:0000259" key="8">
    <source>
        <dbReference type="Pfam" id="PF00441"/>
    </source>
</evidence>
<evidence type="ECO:0000256" key="4">
    <source>
        <dbReference type="ARBA" id="ARBA00022827"/>
    </source>
</evidence>
<dbReference type="FunFam" id="1.10.540.10:FF:000026">
    <property type="entry name" value="Acyl-CoA dehydrogenase medium chain"/>
    <property type="match status" value="1"/>
</dbReference>
<evidence type="ECO:0000313" key="11">
    <source>
        <dbReference type="EMBL" id="MBP2707771.1"/>
    </source>
</evidence>
<evidence type="ECO:0000256" key="6">
    <source>
        <dbReference type="ARBA" id="ARBA00023002"/>
    </source>
</evidence>
<keyword evidence="6 7" id="KW-0560">Oxidoreductase</keyword>
<gene>
    <name evidence="11" type="ORF">JOL79_28720</name>
</gene>
<evidence type="ECO:0000313" key="12">
    <source>
        <dbReference type="Proteomes" id="UP000674234"/>
    </source>
</evidence>
<dbReference type="Proteomes" id="UP000674234">
    <property type="component" value="Unassembled WGS sequence"/>
</dbReference>
<dbReference type="InterPro" id="IPR013786">
    <property type="entry name" value="AcylCoA_DH/ox_N"/>
</dbReference>
<dbReference type="GO" id="GO:0033539">
    <property type="term" value="P:fatty acid beta-oxidation using acyl-CoA dehydrogenase"/>
    <property type="evidence" value="ECO:0007669"/>
    <property type="project" value="TreeGrafter"/>
</dbReference>
<dbReference type="RefSeq" id="WP_210159036.1">
    <property type="nucleotide sequence ID" value="NZ_JAFCNB010000023.1"/>
</dbReference>
<dbReference type="InterPro" id="IPR037069">
    <property type="entry name" value="AcylCoA_DH/ox_N_sf"/>
</dbReference>
<dbReference type="InterPro" id="IPR009075">
    <property type="entry name" value="AcylCo_DH/oxidase_C"/>
</dbReference>
<organism evidence="11 12">
    <name type="scientific">Microbispora oryzae</name>
    <dbReference type="NCBI Taxonomy" id="2806554"/>
    <lineage>
        <taxon>Bacteria</taxon>
        <taxon>Bacillati</taxon>
        <taxon>Actinomycetota</taxon>
        <taxon>Actinomycetes</taxon>
        <taxon>Streptosporangiales</taxon>
        <taxon>Streptosporangiaceae</taxon>
        <taxon>Microbispora</taxon>
    </lineage>
</organism>
<dbReference type="EMBL" id="JAFCNB010000023">
    <property type="protein sequence ID" value="MBP2707771.1"/>
    <property type="molecule type" value="Genomic_DNA"/>
</dbReference>
<comment type="similarity">
    <text evidence="2 7">Belongs to the acyl-CoA dehydrogenase family.</text>
</comment>
<evidence type="ECO:0000256" key="3">
    <source>
        <dbReference type="ARBA" id="ARBA00022630"/>
    </source>
</evidence>
<dbReference type="GO" id="GO:0050660">
    <property type="term" value="F:flavin adenine dinucleotide binding"/>
    <property type="evidence" value="ECO:0007669"/>
    <property type="project" value="InterPro"/>
</dbReference>
<keyword evidence="5" id="KW-0809">Transit peptide</keyword>
<dbReference type="Gene3D" id="2.40.110.10">
    <property type="entry name" value="Butyryl-CoA Dehydrogenase, subunit A, domain 2"/>
    <property type="match status" value="1"/>
</dbReference>
<feature type="domain" description="Acyl-CoA dehydrogenase/oxidase N-terminal" evidence="10">
    <location>
        <begin position="12"/>
        <end position="124"/>
    </location>
</feature>
<dbReference type="PANTHER" id="PTHR42807">
    <property type="entry name" value="GLUTARYL-COA DEHYDROGENASE, MITOCHONDRIAL"/>
    <property type="match status" value="1"/>
</dbReference>
<dbReference type="AlphaFoldDB" id="A0A941AL38"/>
<evidence type="ECO:0000259" key="10">
    <source>
        <dbReference type="Pfam" id="PF02771"/>
    </source>
</evidence>
<dbReference type="GO" id="GO:0000062">
    <property type="term" value="F:fatty-acyl-CoA binding"/>
    <property type="evidence" value="ECO:0007669"/>
    <property type="project" value="TreeGrafter"/>
</dbReference>
<dbReference type="SUPFAM" id="SSF56645">
    <property type="entry name" value="Acyl-CoA dehydrogenase NM domain-like"/>
    <property type="match status" value="1"/>
</dbReference>
<evidence type="ECO:0000256" key="1">
    <source>
        <dbReference type="ARBA" id="ARBA00001974"/>
    </source>
</evidence>
<proteinExistence type="inferred from homology"/>
<dbReference type="InterPro" id="IPR006091">
    <property type="entry name" value="Acyl-CoA_Oxase/DH_mid-dom"/>
</dbReference>
<dbReference type="InterPro" id="IPR046373">
    <property type="entry name" value="Acyl-CoA_Oxase/DH_mid-dom_sf"/>
</dbReference>
<dbReference type="GO" id="GO:0004361">
    <property type="term" value="F:glutaryl-CoA dehydrogenase activity"/>
    <property type="evidence" value="ECO:0007669"/>
    <property type="project" value="TreeGrafter"/>
</dbReference>
<comment type="cofactor">
    <cofactor evidence="1 7">
        <name>FAD</name>
        <dbReference type="ChEBI" id="CHEBI:57692"/>
    </cofactor>
</comment>
<dbReference type="Gene3D" id="1.10.540.10">
    <property type="entry name" value="Acyl-CoA dehydrogenase/oxidase, N-terminal domain"/>
    <property type="match status" value="1"/>
</dbReference>
<dbReference type="Pfam" id="PF02771">
    <property type="entry name" value="Acyl-CoA_dh_N"/>
    <property type="match status" value="1"/>
</dbReference>
<reference evidence="11" key="1">
    <citation type="submission" date="2021-02" db="EMBL/GenBank/DDBJ databases">
        <title>Draft genome sequence of Microbispora sp. RL4-1S isolated from rice leaves in Thailand.</title>
        <authorList>
            <person name="Muangham S."/>
            <person name="Duangmal K."/>
        </authorList>
    </citation>
    <scope>NUCLEOTIDE SEQUENCE</scope>
    <source>
        <strain evidence="11">RL4-1S</strain>
    </source>
</reference>
<dbReference type="Gene3D" id="1.20.140.10">
    <property type="entry name" value="Butyryl-CoA Dehydrogenase, subunit A, domain 3"/>
    <property type="match status" value="1"/>
</dbReference>
<dbReference type="InterPro" id="IPR036250">
    <property type="entry name" value="AcylCo_DH-like_C"/>
</dbReference>
<dbReference type="InterPro" id="IPR009100">
    <property type="entry name" value="AcylCoA_DH/oxidase_NM_dom_sf"/>
</dbReference>
<keyword evidence="3 7" id="KW-0285">Flavoprotein</keyword>
<keyword evidence="4 7" id="KW-0274">FAD</keyword>
<dbReference type="GO" id="GO:0046949">
    <property type="term" value="P:fatty-acyl-CoA biosynthetic process"/>
    <property type="evidence" value="ECO:0007669"/>
    <property type="project" value="TreeGrafter"/>
</dbReference>
<evidence type="ECO:0000259" key="9">
    <source>
        <dbReference type="Pfam" id="PF02770"/>
    </source>
</evidence>
<evidence type="ECO:0000256" key="7">
    <source>
        <dbReference type="RuleBase" id="RU362125"/>
    </source>
</evidence>
<comment type="caution">
    <text evidence="11">The sequence shown here is derived from an EMBL/GenBank/DDBJ whole genome shotgun (WGS) entry which is preliminary data.</text>
</comment>
<dbReference type="Pfam" id="PF02770">
    <property type="entry name" value="Acyl-CoA_dh_M"/>
    <property type="match status" value="1"/>
</dbReference>
<dbReference type="Pfam" id="PF00441">
    <property type="entry name" value="Acyl-CoA_dh_1"/>
    <property type="match status" value="1"/>
</dbReference>
<feature type="domain" description="Acyl-CoA dehydrogenase/oxidase C-terminal" evidence="8">
    <location>
        <begin position="232"/>
        <end position="378"/>
    </location>
</feature>
<evidence type="ECO:0000256" key="2">
    <source>
        <dbReference type="ARBA" id="ARBA00009347"/>
    </source>
</evidence>
<protein>
    <submittedName>
        <fullName evidence="11">Acyl-CoA dehydrogenase family protein</fullName>
    </submittedName>
</protein>
<dbReference type="InterPro" id="IPR052033">
    <property type="entry name" value="Glutaryl-CoA_DH_mitochondrial"/>
</dbReference>
<sequence length="385" mass="41221">MDDLLDLDDQLSAEQRMVRDAVRDCVADHVLPYVGDWFERGVFPAREIVPRLGSLGVLGMHLEGYGCAGLDAVSYGVACRELEAGDSGLRSFVSVQGSLAMFPIWKYGSEEQKSEWLPRLASGEAIGCFGLTEPDHGSDPAGMRTTAKQDPSGDWILNGAKMWITNGSIADVAVVWAQTDQGVRGFVVPTSTPGFSAPEIHRKLSLRASVTSSLYLDDVRLPASAVLPGVSGLKGPLSCLNEARFGIIWGVVGAARACLEAAADYATTRIQFGKPIGAFQLTQEKLAWMAVGLGQAGLTALHLGRLKDAGVLKPRQVSFGKLANVRAALDIARQARSVLGANGVTLEYPVIRHMNNLESVLTYEGTQEIHTLVLGEAITGLQAYR</sequence>